<dbReference type="VEuPathDB" id="ToxoDB:EBH_0008130"/>
<dbReference type="Proteomes" id="UP000030750">
    <property type="component" value="Unassembled WGS sequence"/>
</dbReference>
<reference evidence="3" key="2">
    <citation type="submission" date="2013-10" db="EMBL/GenBank/DDBJ databases">
        <authorList>
            <person name="Aslett M."/>
        </authorList>
    </citation>
    <scope>NUCLEOTIDE SEQUENCE [LARGE SCALE GENOMIC DNA]</scope>
    <source>
        <strain evidence="3">Houghton</strain>
    </source>
</reference>
<gene>
    <name evidence="3" type="ORF">EBH_0008130</name>
</gene>
<proteinExistence type="predicted"/>
<dbReference type="EMBL" id="HG712792">
    <property type="protein sequence ID" value="CDJ51394.1"/>
    <property type="molecule type" value="Genomic_DNA"/>
</dbReference>
<dbReference type="AlphaFoldDB" id="U6LS10"/>
<dbReference type="OrthoDB" id="347384at2759"/>
<evidence type="ECO:0000313" key="4">
    <source>
        <dbReference type="Proteomes" id="UP000030750"/>
    </source>
</evidence>
<keyword evidence="2" id="KW-0732">Signal</keyword>
<evidence type="ECO:0000256" key="2">
    <source>
        <dbReference type="SAM" id="SignalP"/>
    </source>
</evidence>
<organism evidence="3 4">
    <name type="scientific">Eimeria brunetti</name>
    <dbReference type="NCBI Taxonomy" id="51314"/>
    <lineage>
        <taxon>Eukaryota</taxon>
        <taxon>Sar</taxon>
        <taxon>Alveolata</taxon>
        <taxon>Apicomplexa</taxon>
        <taxon>Conoidasida</taxon>
        <taxon>Coccidia</taxon>
        <taxon>Eucoccidiorida</taxon>
        <taxon>Eimeriorina</taxon>
        <taxon>Eimeriidae</taxon>
        <taxon>Eimeria</taxon>
    </lineage>
</organism>
<keyword evidence="4" id="KW-1185">Reference proteome</keyword>
<feature type="region of interest" description="Disordered" evidence="1">
    <location>
        <begin position="105"/>
        <end position="138"/>
    </location>
</feature>
<feature type="signal peptide" evidence="2">
    <location>
        <begin position="1"/>
        <end position="24"/>
    </location>
</feature>
<protein>
    <submittedName>
        <fullName evidence="3">SAG family member</fullName>
    </submittedName>
</protein>
<accession>U6LS10</accession>
<feature type="chain" id="PRO_5004672807" evidence="2">
    <location>
        <begin position="25"/>
        <end position="198"/>
    </location>
</feature>
<evidence type="ECO:0000313" key="3">
    <source>
        <dbReference type="EMBL" id="CDJ51394.1"/>
    </source>
</evidence>
<dbReference type="Pfam" id="PF11054">
    <property type="entry name" value="Surface_antigen"/>
    <property type="match status" value="1"/>
</dbReference>
<dbReference type="InterPro" id="IPR021288">
    <property type="entry name" value="Surface_antigen"/>
</dbReference>
<reference evidence="3" key="1">
    <citation type="submission" date="2013-10" db="EMBL/GenBank/DDBJ databases">
        <title>Genomic analysis of the causative agents of coccidiosis in chickens.</title>
        <authorList>
            <person name="Reid A.J."/>
            <person name="Blake D."/>
            <person name="Billington K."/>
            <person name="Browne H."/>
            <person name="Dunn M."/>
            <person name="Hung S."/>
            <person name="Kawahara F."/>
            <person name="Miranda-Saavedra D."/>
            <person name="Mourier T."/>
            <person name="Nagra H."/>
            <person name="Otto T.D."/>
            <person name="Rawlings N."/>
            <person name="Sanchez A."/>
            <person name="Sanders M."/>
            <person name="Subramaniam C."/>
            <person name="Tay Y."/>
            <person name="Dear P."/>
            <person name="Doerig C."/>
            <person name="Gruber A."/>
            <person name="Parkinson J."/>
            <person name="Shirley M."/>
            <person name="Wan K.L."/>
            <person name="Berriman M."/>
            <person name="Tomley F."/>
            <person name="Pain A."/>
        </authorList>
    </citation>
    <scope>NUCLEOTIDE SEQUENCE [LARGE SCALE GENOMIC DNA]</scope>
    <source>
        <strain evidence="3">Houghton</strain>
    </source>
</reference>
<sequence length="198" mass="20732">MAAAKFLSLATAAIFLLDTTGTIATESGTTTSTYAYAVQDGTEANCEAAVEHWKEALPNFSGLPPTYTTETDLYKNSQNVSFISLFNPKENPKVDCAYFTCPAKSETPAEDEDNEEPPPAVEGSGDSSHARQTRSGATAEKEVKALLCITTPNALTADTAPYTQSQWDQITTGLKGSAAAAVPTLLGFAAAAVGVLLL</sequence>
<name>U6LS10_9EIME</name>
<evidence type="ECO:0000256" key="1">
    <source>
        <dbReference type="SAM" id="MobiDB-lite"/>
    </source>
</evidence>